<dbReference type="Proteomes" id="UP000823900">
    <property type="component" value="Unassembled WGS sequence"/>
</dbReference>
<dbReference type="EMBL" id="DWZA01000026">
    <property type="protein sequence ID" value="HJA70500.1"/>
    <property type="molecule type" value="Genomic_DNA"/>
</dbReference>
<dbReference type="InterPro" id="IPR014001">
    <property type="entry name" value="Helicase_ATP-bd"/>
</dbReference>
<dbReference type="CDD" id="cd18793">
    <property type="entry name" value="SF2_C_SNF"/>
    <property type="match status" value="1"/>
</dbReference>
<evidence type="ECO:0000256" key="1">
    <source>
        <dbReference type="ARBA" id="ARBA00022801"/>
    </source>
</evidence>
<keyword evidence="2" id="KW-0862">Zinc</keyword>
<evidence type="ECO:0000256" key="2">
    <source>
        <dbReference type="PROSITE-ProRule" id="PRU00325"/>
    </source>
</evidence>
<dbReference type="InterPro" id="IPR001650">
    <property type="entry name" value="Helicase_C-like"/>
</dbReference>
<dbReference type="FunFam" id="3.40.50.300:FF:000533">
    <property type="entry name" value="Helicase, Snf2 family"/>
    <property type="match status" value="1"/>
</dbReference>
<keyword evidence="1" id="KW-0378">Hydrolase</keyword>
<reference evidence="6" key="1">
    <citation type="journal article" date="2021" name="PeerJ">
        <title>Extensive microbial diversity within the chicken gut microbiome revealed by metagenomics and culture.</title>
        <authorList>
            <person name="Gilroy R."/>
            <person name="Ravi A."/>
            <person name="Getino M."/>
            <person name="Pursley I."/>
            <person name="Horton D.L."/>
            <person name="Alikhan N.F."/>
            <person name="Baker D."/>
            <person name="Gharbi K."/>
            <person name="Hall N."/>
            <person name="Watson M."/>
            <person name="Adriaenssens E.M."/>
            <person name="Foster-Nyarko E."/>
            <person name="Jarju S."/>
            <person name="Secka A."/>
            <person name="Antonio M."/>
            <person name="Oren A."/>
            <person name="Chaudhuri R.R."/>
            <person name="La Ragione R."/>
            <person name="Hildebrand F."/>
            <person name="Pallen M.J."/>
        </authorList>
    </citation>
    <scope>NUCLEOTIDE SEQUENCE</scope>
    <source>
        <strain evidence="6">CHK178-16964</strain>
    </source>
</reference>
<dbReference type="SMART" id="SM00487">
    <property type="entry name" value="DEXDc"/>
    <property type="match status" value="1"/>
</dbReference>
<dbReference type="InterPro" id="IPR027417">
    <property type="entry name" value="P-loop_NTPase"/>
</dbReference>
<gene>
    <name evidence="6" type="ORF">IAA07_02835</name>
</gene>
<evidence type="ECO:0000259" key="3">
    <source>
        <dbReference type="PROSITE" id="PS50966"/>
    </source>
</evidence>
<dbReference type="InterPro" id="IPR013663">
    <property type="entry name" value="Helicase_SWF/SNF/SWI_bac"/>
</dbReference>
<dbReference type="Pfam" id="PF08455">
    <property type="entry name" value="SNF2_assoc"/>
    <property type="match status" value="1"/>
</dbReference>
<evidence type="ECO:0000259" key="4">
    <source>
        <dbReference type="PROSITE" id="PS51192"/>
    </source>
</evidence>
<dbReference type="Gene3D" id="3.40.50.300">
    <property type="entry name" value="P-loop containing nucleotide triphosphate hydrolases"/>
    <property type="match status" value="1"/>
</dbReference>
<evidence type="ECO:0000313" key="7">
    <source>
        <dbReference type="Proteomes" id="UP000823900"/>
    </source>
</evidence>
<dbReference type="PROSITE" id="PS50966">
    <property type="entry name" value="ZF_SWIM"/>
    <property type="match status" value="1"/>
</dbReference>
<dbReference type="GO" id="GO:0008270">
    <property type="term" value="F:zinc ion binding"/>
    <property type="evidence" value="ECO:0007669"/>
    <property type="project" value="UniProtKB-KW"/>
</dbReference>
<evidence type="ECO:0000313" key="6">
    <source>
        <dbReference type="EMBL" id="HJA70500.1"/>
    </source>
</evidence>
<dbReference type="CDD" id="cd18012">
    <property type="entry name" value="DEXQc_arch_SWI2_SNF2"/>
    <property type="match status" value="1"/>
</dbReference>
<protein>
    <submittedName>
        <fullName evidence="6">SNF2 helicase associated domain-containing protein</fullName>
    </submittedName>
</protein>
<feature type="domain" description="SWIM-type" evidence="3">
    <location>
        <begin position="29"/>
        <end position="68"/>
    </location>
</feature>
<dbReference type="GO" id="GO:0016787">
    <property type="term" value="F:hydrolase activity"/>
    <property type="evidence" value="ECO:0007669"/>
    <property type="project" value="UniProtKB-KW"/>
</dbReference>
<dbReference type="InterPro" id="IPR007527">
    <property type="entry name" value="Znf_SWIM"/>
</dbReference>
<dbReference type="AlphaFoldDB" id="A0A9D2HFB4"/>
<evidence type="ECO:0000259" key="5">
    <source>
        <dbReference type="PROSITE" id="PS51194"/>
    </source>
</evidence>
<sequence length="1056" mass="120789">MEVIEITSNTFWKGEVGVKGLVEDQGEVYKASLYVKGGQVFDYSCSCREGNSYKGMCRHCTALFEKWKRGSEGQPGKLVYTSQEVRAMVREYTNREVAKIIVEGEEEKVRLAPRLHFGRDKLTVEFRVGREKTYLIKDLAAFVSAVESGSTVSYGKNFSFHHSLQAFSDDSRPLLELVIELVNTYRAYYARFQKSPQLSQTPPALKELQIGRIEMDRFFSILMGRKIEAVDRSGVSGKISIEDQNPACTVRVSRAGRDGVQVEIDRNLSYMEGEKYLYLMDGTHIYRCDEEYSDGVKIFVQEMTKSQGGKNQIQVNERDLPLFYERVLEKVGCYWKIEQEGVKLEDYRPKELKARFEFDSGGKNTVTMKPVLSYGDYSFHPVEDEKVPRTVCRDIPGEFRISQLISKYFRFQEDESHNLVIKDDEEEIYRLLTHGIPEFMSLGEVYVSEGLERMKVLPPPKMEVGIKSSGNWLELTIDAPGMTRQDLVKILGEYQQKKKYYRLKNGEFLQLEGGGLLTVARLVEGLAVSKTDLQKDQITLPRYRAIYLDSLLKHDSSLSFYRDQMFKAVVRSMKSVEDSDYEIPEGIRSVLRGYQKVGFRWLKTLDSYGFGGILADDMGLGKTIQVIALLMDEQEQGEKNGREKGKPSLIVCPASLIYNWESEINRFAPKLRVLTVTGNSEERKALLDQMAGYDVVITSYDILRRDILFYEGREFCFQVIDEAQYIKNAGTQNAKAVKAIKARTRFALTGTPIENRLSELWSIFDYLMPGFFFSYQKFKREFEAPIVRDQDKEALDRLHKMTGPFVLRRLKTEVLKELPEKLETVVYSRFDQEQQKLYAANASQLKQQLEEGGGAGKDKLQILAGLTRLRQICCDPSLCYQNYRGESAKLETCIDLVKNGVEGGHKILLFSQFTSMLEIIGKRLRKEEIDYHVLTGETPKEERLKLVESFHRDDTPVFLISLKAGGTGLNLTAADIVIHYDPWWNVAAQNQATDRVYRIGQERQVSVFKLITKNTIEENILSLQESKKNLAEQIITQGTVSLASLTTDDILELLGE</sequence>
<dbReference type="Pfam" id="PF00176">
    <property type="entry name" value="SNF2-rel_dom"/>
    <property type="match status" value="1"/>
</dbReference>
<keyword evidence="2" id="KW-0479">Metal-binding</keyword>
<accession>A0A9D2HFB4</accession>
<dbReference type="InterPro" id="IPR000330">
    <property type="entry name" value="SNF2_N"/>
</dbReference>
<organism evidence="6 7">
    <name type="scientific">Candidatus Lachnoclostridium stercoravium</name>
    <dbReference type="NCBI Taxonomy" id="2838633"/>
    <lineage>
        <taxon>Bacteria</taxon>
        <taxon>Bacillati</taxon>
        <taxon>Bacillota</taxon>
        <taxon>Clostridia</taxon>
        <taxon>Lachnospirales</taxon>
        <taxon>Lachnospiraceae</taxon>
    </lineage>
</organism>
<comment type="caution">
    <text evidence="6">The sequence shown here is derived from an EMBL/GenBank/DDBJ whole genome shotgun (WGS) entry which is preliminary data.</text>
</comment>
<keyword evidence="2" id="KW-0863">Zinc-finger</keyword>
<dbReference type="PROSITE" id="PS51192">
    <property type="entry name" value="HELICASE_ATP_BIND_1"/>
    <property type="match status" value="1"/>
</dbReference>
<dbReference type="PANTHER" id="PTHR10799">
    <property type="entry name" value="SNF2/RAD54 HELICASE FAMILY"/>
    <property type="match status" value="1"/>
</dbReference>
<dbReference type="Pfam" id="PF00271">
    <property type="entry name" value="Helicase_C"/>
    <property type="match status" value="1"/>
</dbReference>
<dbReference type="SUPFAM" id="SSF52540">
    <property type="entry name" value="P-loop containing nucleoside triphosphate hydrolases"/>
    <property type="match status" value="2"/>
</dbReference>
<dbReference type="Gene3D" id="3.40.50.10810">
    <property type="entry name" value="Tandem AAA-ATPase domain"/>
    <property type="match status" value="1"/>
</dbReference>
<dbReference type="GO" id="GO:0005524">
    <property type="term" value="F:ATP binding"/>
    <property type="evidence" value="ECO:0007669"/>
    <property type="project" value="InterPro"/>
</dbReference>
<reference evidence="6" key="2">
    <citation type="submission" date="2021-04" db="EMBL/GenBank/DDBJ databases">
        <authorList>
            <person name="Gilroy R."/>
        </authorList>
    </citation>
    <scope>NUCLEOTIDE SEQUENCE</scope>
    <source>
        <strain evidence="6">CHK178-16964</strain>
    </source>
</reference>
<feature type="domain" description="Helicase ATP-binding" evidence="4">
    <location>
        <begin position="603"/>
        <end position="770"/>
    </location>
</feature>
<dbReference type="SMART" id="SM00490">
    <property type="entry name" value="HELICc"/>
    <property type="match status" value="1"/>
</dbReference>
<dbReference type="InterPro" id="IPR038718">
    <property type="entry name" value="SNF2-like_sf"/>
</dbReference>
<dbReference type="PROSITE" id="PS51194">
    <property type="entry name" value="HELICASE_CTER"/>
    <property type="match status" value="1"/>
</dbReference>
<feature type="domain" description="Helicase C-terminal" evidence="5">
    <location>
        <begin position="889"/>
        <end position="1046"/>
    </location>
</feature>
<proteinExistence type="predicted"/>
<name>A0A9D2HFB4_9FIRM</name>
<dbReference type="InterPro" id="IPR049730">
    <property type="entry name" value="SNF2/RAD54-like_C"/>
</dbReference>